<reference evidence="2 3" key="1">
    <citation type="submission" date="2019-03" db="EMBL/GenBank/DDBJ databases">
        <title>Whole genome sequence of a novel Rubrobacter taiwanensis strain, isolated from Yellowstone National Park.</title>
        <authorList>
            <person name="Freed S."/>
            <person name="Ramaley R.F."/>
            <person name="Kyndt J.A."/>
        </authorList>
    </citation>
    <scope>NUCLEOTIDE SEQUENCE [LARGE SCALE GENOMIC DNA]</scope>
    <source>
        <strain evidence="2 3">Yellowstone</strain>
    </source>
</reference>
<accession>A0A4R1BET8</accession>
<proteinExistence type="inferred from homology"/>
<dbReference type="Pfam" id="PF00480">
    <property type="entry name" value="ROK"/>
    <property type="match status" value="1"/>
</dbReference>
<evidence type="ECO:0000313" key="2">
    <source>
        <dbReference type="EMBL" id="TCJ15651.1"/>
    </source>
</evidence>
<gene>
    <name evidence="2" type="ORF">E0L93_12610</name>
</gene>
<sequence>MNAIGVDVGGTKIAAGLVSSGGELLRSVRYPSSGPPEKLLENIARAVLEAGEGSEVGGVCLAVPGFILSKENKVIFSPNLRTIEGIPLKEELGRRTGLNVTVENDANAAAWGEFRFGTGRHVDHLVFLTLGTGVGGGVIIGGELLRGAQGAGGELGHVTIQATGPRCNCGNRGCLEAMASGTAIRRRALELAAERPDSALGQLAAERDLLGEDVTRLAREGDEAARRVLEEAGVWLGIGVAGFVNVFNPEMVAVGGGVAEAGDFILEPARREVQLRSMSPSRDLVEIRLASLGVRSGMLGAAALARHPSGECVLGG</sequence>
<comment type="caution">
    <text evidence="2">The sequence shown here is derived from an EMBL/GenBank/DDBJ whole genome shotgun (WGS) entry which is preliminary data.</text>
</comment>
<keyword evidence="3" id="KW-1185">Reference proteome</keyword>
<dbReference type="PANTHER" id="PTHR18964:SF173">
    <property type="entry name" value="GLUCOKINASE"/>
    <property type="match status" value="1"/>
</dbReference>
<dbReference type="SUPFAM" id="SSF53067">
    <property type="entry name" value="Actin-like ATPase domain"/>
    <property type="match status" value="1"/>
</dbReference>
<evidence type="ECO:0000313" key="3">
    <source>
        <dbReference type="Proteomes" id="UP000295244"/>
    </source>
</evidence>
<dbReference type="InterPro" id="IPR000600">
    <property type="entry name" value="ROK"/>
</dbReference>
<dbReference type="Proteomes" id="UP000295244">
    <property type="component" value="Unassembled WGS sequence"/>
</dbReference>
<protein>
    <submittedName>
        <fullName evidence="2">ROK family protein</fullName>
    </submittedName>
</protein>
<name>A0A4R1BET8_9ACTN</name>
<evidence type="ECO:0000256" key="1">
    <source>
        <dbReference type="ARBA" id="ARBA00006479"/>
    </source>
</evidence>
<dbReference type="EMBL" id="SKBU01000023">
    <property type="protein sequence ID" value="TCJ15651.1"/>
    <property type="molecule type" value="Genomic_DNA"/>
</dbReference>
<organism evidence="2 3">
    <name type="scientific">Rubrobacter taiwanensis</name>
    <dbReference type="NCBI Taxonomy" id="185139"/>
    <lineage>
        <taxon>Bacteria</taxon>
        <taxon>Bacillati</taxon>
        <taxon>Actinomycetota</taxon>
        <taxon>Rubrobacteria</taxon>
        <taxon>Rubrobacterales</taxon>
        <taxon>Rubrobacteraceae</taxon>
        <taxon>Rubrobacter</taxon>
    </lineage>
</organism>
<dbReference type="RefSeq" id="WP_132692429.1">
    <property type="nucleotide sequence ID" value="NZ_SKBU01000023.1"/>
</dbReference>
<dbReference type="InterPro" id="IPR043129">
    <property type="entry name" value="ATPase_NBD"/>
</dbReference>
<dbReference type="AlphaFoldDB" id="A0A4R1BET8"/>
<dbReference type="PANTHER" id="PTHR18964">
    <property type="entry name" value="ROK (REPRESSOR, ORF, KINASE) FAMILY"/>
    <property type="match status" value="1"/>
</dbReference>
<dbReference type="Gene3D" id="3.30.420.40">
    <property type="match status" value="2"/>
</dbReference>
<comment type="similarity">
    <text evidence="1">Belongs to the ROK (NagC/XylR) family.</text>
</comment>
<dbReference type="PROSITE" id="PS01125">
    <property type="entry name" value="ROK"/>
    <property type="match status" value="1"/>
</dbReference>
<dbReference type="OrthoDB" id="9810372at2"/>
<dbReference type="InterPro" id="IPR049874">
    <property type="entry name" value="ROK_cs"/>
</dbReference>